<dbReference type="GO" id="GO:0016477">
    <property type="term" value="P:cell migration"/>
    <property type="evidence" value="ECO:0007669"/>
    <property type="project" value="TreeGrafter"/>
</dbReference>
<accession>A0A1Y3B021</accession>
<dbReference type="GO" id="GO:0007156">
    <property type="term" value="P:homophilic cell adhesion via plasma membrane adhesion molecules"/>
    <property type="evidence" value="ECO:0007669"/>
    <property type="project" value="InterPro"/>
</dbReference>
<dbReference type="GO" id="GO:0005509">
    <property type="term" value="F:calcium ion binding"/>
    <property type="evidence" value="ECO:0007669"/>
    <property type="project" value="UniProtKB-UniRule"/>
</dbReference>
<keyword evidence="8" id="KW-1185">Reference proteome</keyword>
<reference evidence="7 8" key="1">
    <citation type="submission" date="2017-03" db="EMBL/GenBank/DDBJ databases">
        <title>Genome Survey of Euroglyphus maynei.</title>
        <authorList>
            <person name="Arlian L.G."/>
            <person name="Morgan M.S."/>
            <person name="Rider S.D."/>
        </authorList>
    </citation>
    <scope>NUCLEOTIDE SEQUENCE [LARGE SCALE GENOMIC DNA]</scope>
    <source>
        <strain evidence="7">Arlian Lab</strain>
        <tissue evidence="7">Whole body</tissue>
    </source>
</reference>
<dbReference type="Gene3D" id="2.60.40.60">
    <property type="entry name" value="Cadherins"/>
    <property type="match status" value="3"/>
</dbReference>
<organism evidence="7 8">
    <name type="scientific">Euroglyphus maynei</name>
    <name type="common">Mayne's house dust mite</name>
    <dbReference type="NCBI Taxonomy" id="6958"/>
    <lineage>
        <taxon>Eukaryota</taxon>
        <taxon>Metazoa</taxon>
        <taxon>Ecdysozoa</taxon>
        <taxon>Arthropoda</taxon>
        <taxon>Chelicerata</taxon>
        <taxon>Arachnida</taxon>
        <taxon>Acari</taxon>
        <taxon>Acariformes</taxon>
        <taxon>Sarcoptiformes</taxon>
        <taxon>Astigmata</taxon>
        <taxon>Psoroptidia</taxon>
        <taxon>Analgoidea</taxon>
        <taxon>Pyroglyphidae</taxon>
        <taxon>Pyroglyphinae</taxon>
        <taxon>Euroglyphus</taxon>
    </lineage>
</organism>
<feature type="domain" description="Cadherin" evidence="6">
    <location>
        <begin position="101"/>
        <end position="207"/>
    </location>
</feature>
<dbReference type="InterPro" id="IPR002126">
    <property type="entry name" value="Cadherin-like_dom"/>
</dbReference>
<protein>
    <recommendedName>
        <fullName evidence="6">Cadherin domain-containing protein</fullName>
    </recommendedName>
</protein>
<dbReference type="Pfam" id="PF00028">
    <property type="entry name" value="Cadherin"/>
    <property type="match status" value="1"/>
</dbReference>
<dbReference type="CDD" id="cd11304">
    <property type="entry name" value="Cadherin_repeat"/>
    <property type="match status" value="3"/>
</dbReference>
<dbReference type="GO" id="GO:0031175">
    <property type="term" value="P:neuron projection development"/>
    <property type="evidence" value="ECO:0007669"/>
    <property type="project" value="TreeGrafter"/>
</dbReference>
<dbReference type="GO" id="GO:0008013">
    <property type="term" value="F:beta-catenin binding"/>
    <property type="evidence" value="ECO:0007669"/>
    <property type="project" value="TreeGrafter"/>
</dbReference>
<dbReference type="PROSITE" id="PS00232">
    <property type="entry name" value="CADHERIN_1"/>
    <property type="match status" value="1"/>
</dbReference>
<dbReference type="PANTHER" id="PTHR24027:SF438">
    <property type="entry name" value="CADHERIN 23"/>
    <property type="match status" value="1"/>
</dbReference>
<dbReference type="SMART" id="SM00112">
    <property type="entry name" value="CA"/>
    <property type="match status" value="2"/>
</dbReference>
<dbReference type="PRINTS" id="PR00205">
    <property type="entry name" value="CADHERIN"/>
</dbReference>
<name>A0A1Y3B021_EURMA</name>
<evidence type="ECO:0000256" key="1">
    <source>
        <dbReference type="ARBA" id="ARBA00004370"/>
    </source>
</evidence>
<evidence type="ECO:0000256" key="2">
    <source>
        <dbReference type="ARBA" id="ARBA00022737"/>
    </source>
</evidence>
<dbReference type="EMBL" id="MUJZ01048482">
    <property type="protein sequence ID" value="OTF74142.1"/>
    <property type="molecule type" value="Genomic_DNA"/>
</dbReference>
<evidence type="ECO:0000259" key="6">
    <source>
        <dbReference type="PROSITE" id="PS50268"/>
    </source>
</evidence>
<comment type="subcellular location">
    <subcellularLocation>
        <location evidence="1">Membrane</location>
    </subcellularLocation>
</comment>
<dbReference type="PROSITE" id="PS50268">
    <property type="entry name" value="CADHERIN_2"/>
    <property type="match status" value="2"/>
</dbReference>
<evidence type="ECO:0000256" key="5">
    <source>
        <dbReference type="PROSITE-ProRule" id="PRU00043"/>
    </source>
</evidence>
<feature type="domain" description="Cadherin" evidence="6">
    <location>
        <begin position="208"/>
        <end position="324"/>
    </location>
</feature>
<gene>
    <name evidence="7" type="ORF">BLA29_004961</name>
</gene>
<evidence type="ECO:0000256" key="3">
    <source>
        <dbReference type="ARBA" id="ARBA00022837"/>
    </source>
</evidence>
<dbReference type="InterPro" id="IPR039808">
    <property type="entry name" value="Cadherin"/>
</dbReference>
<dbReference type="GO" id="GO:0016342">
    <property type="term" value="C:catenin complex"/>
    <property type="evidence" value="ECO:0007669"/>
    <property type="project" value="TreeGrafter"/>
</dbReference>
<dbReference type="InterPro" id="IPR020894">
    <property type="entry name" value="Cadherin_CS"/>
</dbReference>
<keyword evidence="4" id="KW-0472">Membrane</keyword>
<sequence length="370" mass="41894">MKTFSSSSSVSRRFEREKDNRELELRRRKCCRSTIINNDHNHHHSIIKSYHCNCHHHHHHNVNKSQLLLTIIIIIEILNGVWATRTNLSPRFKSDNNDFDTQSEIIVRVKEGASSLNKEIYHLYGEDPDNDPLTFGVLGTLGKDLLRIESLSNNEAKVYLKKELDREIQDSYTLVLTLTDGKLGKGNYITKSLLLIVEDINDNAPIFRPFRTAILVKENAKPGTLIETFEAFDSDEGRFGQVFYQLDDEIHDTNSLGSNMFSIQTVDGMCKGILRLSGQLDYERKSLYQLRILAIDRAMEDSRKTSTAAIVIQVEDVDDQPPIFTSIPSITRISEDTPIGGHVLQVTAIDGDKGVNNPITYRIIKGGNGL</sequence>
<dbReference type="OrthoDB" id="6510378at2759"/>
<feature type="non-terminal residue" evidence="7">
    <location>
        <position position="370"/>
    </location>
</feature>
<dbReference type="SUPFAM" id="SSF49313">
    <property type="entry name" value="Cadherin-like"/>
    <property type="match status" value="3"/>
</dbReference>
<evidence type="ECO:0000313" key="7">
    <source>
        <dbReference type="EMBL" id="OTF74142.1"/>
    </source>
</evidence>
<dbReference type="Proteomes" id="UP000194236">
    <property type="component" value="Unassembled WGS sequence"/>
</dbReference>
<dbReference type="PANTHER" id="PTHR24027">
    <property type="entry name" value="CADHERIN-23"/>
    <property type="match status" value="1"/>
</dbReference>
<evidence type="ECO:0000256" key="4">
    <source>
        <dbReference type="ARBA" id="ARBA00023136"/>
    </source>
</evidence>
<keyword evidence="2" id="KW-0677">Repeat</keyword>
<dbReference type="GO" id="GO:0045296">
    <property type="term" value="F:cadherin binding"/>
    <property type="evidence" value="ECO:0007669"/>
    <property type="project" value="TreeGrafter"/>
</dbReference>
<keyword evidence="3 5" id="KW-0106">Calcium</keyword>
<comment type="caution">
    <text evidence="7">The sequence shown here is derived from an EMBL/GenBank/DDBJ whole genome shotgun (WGS) entry which is preliminary data.</text>
</comment>
<proteinExistence type="predicted"/>
<evidence type="ECO:0000313" key="8">
    <source>
        <dbReference type="Proteomes" id="UP000194236"/>
    </source>
</evidence>
<dbReference type="InterPro" id="IPR015919">
    <property type="entry name" value="Cadherin-like_sf"/>
</dbReference>
<dbReference type="AlphaFoldDB" id="A0A1Y3B021"/>